<comment type="caution">
    <text evidence="3">The sequence shown here is derived from an EMBL/GenBank/DDBJ whole genome shotgun (WGS) entry which is preliminary data.</text>
</comment>
<keyword evidence="2" id="KW-0732">Signal</keyword>
<evidence type="ECO:0000313" key="4">
    <source>
        <dbReference type="Proteomes" id="UP000264310"/>
    </source>
</evidence>
<evidence type="ECO:0000313" key="3">
    <source>
        <dbReference type="EMBL" id="RFC63129.1"/>
    </source>
</evidence>
<feature type="signal peptide" evidence="2">
    <location>
        <begin position="1"/>
        <end position="23"/>
    </location>
</feature>
<feature type="chain" id="PRO_5016927197" description="DUF995 domain-containing protein" evidence="2">
    <location>
        <begin position="24"/>
        <end position="122"/>
    </location>
</feature>
<dbReference type="Proteomes" id="UP000264310">
    <property type="component" value="Unassembled WGS sequence"/>
</dbReference>
<dbReference type="RefSeq" id="WP_116683946.1">
    <property type="nucleotide sequence ID" value="NZ_QURL01000005.1"/>
</dbReference>
<name>A0A371X1Q0_9HYPH</name>
<reference evidence="3 4" key="1">
    <citation type="submission" date="2018-08" db="EMBL/GenBank/DDBJ databases">
        <title>Fulvimarina sp. 85, whole genome shotgun sequence.</title>
        <authorList>
            <person name="Tuo L."/>
        </authorList>
    </citation>
    <scope>NUCLEOTIDE SEQUENCE [LARGE SCALE GENOMIC DNA]</scope>
    <source>
        <strain evidence="3 4">85</strain>
    </source>
</reference>
<evidence type="ECO:0000256" key="2">
    <source>
        <dbReference type="SAM" id="SignalP"/>
    </source>
</evidence>
<evidence type="ECO:0008006" key="5">
    <source>
        <dbReference type="Google" id="ProtNLM"/>
    </source>
</evidence>
<accession>A0A371X1Q0</accession>
<dbReference type="OrthoDB" id="7917026at2"/>
<organism evidence="3 4">
    <name type="scientific">Fulvimarina endophytica</name>
    <dbReference type="NCBI Taxonomy" id="2293836"/>
    <lineage>
        <taxon>Bacteria</taxon>
        <taxon>Pseudomonadati</taxon>
        <taxon>Pseudomonadota</taxon>
        <taxon>Alphaproteobacteria</taxon>
        <taxon>Hyphomicrobiales</taxon>
        <taxon>Aurantimonadaceae</taxon>
        <taxon>Fulvimarina</taxon>
    </lineage>
</organism>
<feature type="region of interest" description="Disordered" evidence="1">
    <location>
        <begin position="95"/>
        <end position="122"/>
    </location>
</feature>
<protein>
    <recommendedName>
        <fullName evidence="5">DUF995 domain-containing protein</fullName>
    </recommendedName>
</protein>
<dbReference type="EMBL" id="QURL01000005">
    <property type="protein sequence ID" value="RFC63129.1"/>
    <property type="molecule type" value="Genomic_DNA"/>
</dbReference>
<gene>
    <name evidence="3" type="ORF">DYI37_14475</name>
</gene>
<keyword evidence="4" id="KW-1185">Reference proteome</keyword>
<proteinExistence type="predicted"/>
<evidence type="ECO:0000256" key="1">
    <source>
        <dbReference type="SAM" id="MobiDB-lite"/>
    </source>
</evidence>
<dbReference type="AlphaFoldDB" id="A0A371X1Q0"/>
<sequence>MRLAAIAPIAALTLAGFAAPALAQSSAEEIRSALVGNTFQGDMGSSEYTSYFGEDGTYADPSTTGAYTITDEGVCYPGTDYGCYQATIDGDQLEWSQDGKPQGSGRILEGNPLGFGETENAG</sequence>